<protein>
    <submittedName>
        <fullName evidence="9">Putative Outer membrane efflux protein</fullName>
    </submittedName>
</protein>
<evidence type="ECO:0000256" key="6">
    <source>
        <dbReference type="ARBA" id="ARBA00023136"/>
    </source>
</evidence>
<keyword evidence="4" id="KW-1134">Transmembrane beta strand</keyword>
<evidence type="ECO:0000313" key="9">
    <source>
        <dbReference type="EMBL" id="SPF38869.1"/>
    </source>
</evidence>
<accession>A0A2U3KGT8</accession>
<dbReference type="PANTHER" id="PTHR30026">
    <property type="entry name" value="OUTER MEMBRANE PROTEIN TOLC"/>
    <property type="match status" value="1"/>
</dbReference>
<sequence>MKDSRPWLFFCLFFLFVAQGVAQQKEGYRELVTQQVRSGKLGAPEHLRNYLVEGKLRLSLRDAVVLTLENNSFVRIQETQVESAKVSLLGAHQPFDPLLTGSYNANSVSFPPGSTFQITGVPTAPTTTLAAQFNYSETFWTGTNVQAGLSSTNVQTQVNPLNPSVTTALNFQLTQPLLKNGWRFPNEAPLVIARRNLEQSQANFAAQVSNSILQAVAQYWAVVEARGNLDVAKRSLEAAEASYKRDKRALELGALPPLDIYRSESQVASRRVQVIQGEYSLKEAEDALRMTIGADQDAYFEALDLELTEAAEPEGELRTSDAATALQQALVKRPEVEVARQALAIDDTRIRLAHNHLLPELDLTGIYAGNGVGGAQFNAMGNKITSSSLNQLFGFGYPTYGGQLSLTLPLKNRGAKAELGNALVSRRSDLYGERQVREQVMLDVNNAVHQLEQAKLSIAAGKEALDLAKKNTAAEQRKYELGQGTIFLVLEAQTEEATAEQTLLQAQVGYQLAVAGLDHATGELLEPYHVQIAELAH</sequence>
<evidence type="ECO:0000313" key="10">
    <source>
        <dbReference type="Proteomes" id="UP000238701"/>
    </source>
</evidence>
<comment type="subcellular location">
    <subcellularLocation>
        <location evidence="1">Cell outer membrane</location>
    </subcellularLocation>
</comment>
<dbReference type="Proteomes" id="UP000238701">
    <property type="component" value="Unassembled WGS sequence"/>
</dbReference>
<keyword evidence="6" id="KW-0472">Membrane</keyword>
<dbReference type="GO" id="GO:1990281">
    <property type="term" value="C:efflux pump complex"/>
    <property type="evidence" value="ECO:0007669"/>
    <property type="project" value="TreeGrafter"/>
</dbReference>
<dbReference type="InterPro" id="IPR051906">
    <property type="entry name" value="TolC-like"/>
</dbReference>
<name>A0A2U3KGT8_9BACT</name>
<feature type="coiled-coil region" evidence="8">
    <location>
        <begin position="222"/>
        <end position="249"/>
    </location>
</feature>
<keyword evidence="7" id="KW-0998">Cell outer membrane</keyword>
<gene>
    <name evidence="9" type="ORF">SBA1_210015</name>
</gene>
<keyword evidence="8" id="KW-0175">Coiled coil</keyword>
<proteinExistence type="inferred from homology"/>
<dbReference type="PANTHER" id="PTHR30026:SF20">
    <property type="entry name" value="OUTER MEMBRANE PROTEIN TOLC"/>
    <property type="match status" value="1"/>
</dbReference>
<dbReference type="AlphaFoldDB" id="A0A2U3KGT8"/>
<dbReference type="GO" id="GO:0015288">
    <property type="term" value="F:porin activity"/>
    <property type="evidence" value="ECO:0007669"/>
    <property type="project" value="TreeGrafter"/>
</dbReference>
<dbReference type="Pfam" id="PF02321">
    <property type="entry name" value="OEP"/>
    <property type="match status" value="2"/>
</dbReference>
<dbReference type="InterPro" id="IPR003423">
    <property type="entry name" value="OMP_efflux"/>
</dbReference>
<evidence type="ECO:0000256" key="3">
    <source>
        <dbReference type="ARBA" id="ARBA00022448"/>
    </source>
</evidence>
<comment type="similarity">
    <text evidence="2">Belongs to the outer membrane factor (OMF) (TC 1.B.17) family.</text>
</comment>
<evidence type="ECO:0000256" key="1">
    <source>
        <dbReference type="ARBA" id="ARBA00004442"/>
    </source>
</evidence>
<evidence type="ECO:0000256" key="4">
    <source>
        <dbReference type="ARBA" id="ARBA00022452"/>
    </source>
</evidence>
<dbReference type="EMBL" id="OMOD01000113">
    <property type="protein sequence ID" value="SPF38869.1"/>
    <property type="molecule type" value="Genomic_DNA"/>
</dbReference>
<dbReference type="GO" id="GO:0015562">
    <property type="term" value="F:efflux transmembrane transporter activity"/>
    <property type="evidence" value="ECO:0007669"/>
    <property type="project" value="InterPro"/>
</dbReference>
<dbReference type="SUPFAM" id="SSF56954">
    <property type="entry name" value="Outer membrane efflux proteins (OEP)"/>
    <property type="match status" value="1"/>
</dbReference>
<reference evidence="10" key="1">
    <citation type="submission" date="2018-02" db="EMBL/GenBank/DDBJ databases">
        <authorList>
            <person name="Hausmann B."/>
        </authorList>
    </citation>
    <scope>NUCLEOTIDE SEQUENCE [LARGE SCALE GENOMIC DNA]</scope>
    <source>
        <strain evidence="10">Peat soil MAG SbA1</strain>
    </source>
</reference>
<dbReference type="GO" id="GO:0009279">
    <property type="term" value="C:cell outer membrane"/>
    <property type="evidence" value="ECO:0007669"/>
    <property type="project" value="UniProtKB-SubCell"/>
</dbReference>
<evidence type="ECO:0000256" key="2">
    <source>
        <dbReference type="ARBA" id="ARBA00007613"/>
    </source>
</evidence>
<dbReference type="Gene3D" id="1.20.1600.10">
    <property type="entry name" value="Outer membrane efflux proteins (OEP)"/>
    <property type="match status" value="1"/>
</dbReference>
<organism evidence="9 10">
    <name type="scientific">Candidatus Sulfotelmatobacter kueseliae</name>
    <dbReference type="NCBI Taxonomy" id="2042962"/>
    <lineage>
        <taxon>Bacteria</taxon>
        <taxon>Pseudomonadati</taxon>
        <taxon>Acidobacteriota</taxon>
        <taxon>Terriglobia</taxon>
        <taxon>Terriglobales</taxon>
        <taxon>Candidatus Korobacteraceae</taxon>
        <taxon>Candidatus Sulfotelmatobacter</taxon>
    </lineage>
</organism>
<evidence type="ECO:0000256" key="8">
    <source>
        <dbReference type="SAM" id="Coils"/>
    </source>
</evidence>
<keyword evidence="5" id="KW-0812">Transmembrane</keyword>
<keyword evidence="3" id="KW-0813">Transport</keyword>
<evidence type="ECO:0000256" key="7">
    <source>
        <dbReference type="ARBA" id="ARBA00023237"/>
    </source>
</evidence>
<evidence type="ECO:0000256" key="5">
    <source>
        <dbReference type="ARBA" id="ARBA00022692"/>
    </source>
</evidence>